<proteinExistence type="predicted"/>
<dbReference type="PANTHER" id="PTHR44154">
    <property type="entry name" value="QUINONE OXIDOREDUCTASE"/>
    <property type="match status" value="1"/>
</dbReference>
<protein>
    <submittedName>
        <fullName evidence="3">NADPH:quinone reductase</fullName>
    </submittedName>
</protein>
<dbReference type="SUPFAM" id="SSF50129">
    <property type="entry name" value="GroES-like"/>
    <property type="match status" value="1"/>
</dbReference>
<feature type="domain" description="Enoyl reductase (ER)" evidence="2">
    <location>
        <begin position="10"/>
        <end position="330"/>
    </location>
</feature>
<evidence type="ECO:0000313" key="3">
    <source>
        <dbReference type="EMBL" id="HGT38460.1"/>
    </source>
</evidence>
<dbReference type="InterPro" id="IPR051603">
    <property type="entry name" value="Zinc-ADH_QOR/CCCR"/>
</dbReference>
<dbReference type="InterPro" id="IPR013154">
    <property type="entry name" value="ADH-like_N"/>
</dbReference>
<accession>A0A7C4QMA7</accession>
<organism evidence="3">
    <name type="scientific">Schlesneria paludicola</name>
    <dbReference type="NCBI Taxonomy" id="360056"/>
    <lineage>
        <taxon>Bacteria</taxon>
        <taxon>Pseudomonadati</taxon>
        <taxon>Planctomycetota</taxon>
        <taxon>Planctomycetia</taxon>
        <taxon>Planctomycetales</taxon>
        <taxon>Planctomycetaceae</taxon>
        <taxon>Schlesneria</taxon>
    </lineage>
</organism>
<dbReference type="EMBL" id="DSVQ01000009">
    <property type="protein sequence ID" value="HGT38460.1"/>
    <property type="molecule type" value="Genomic_DNA"/>
</dbReference>
<comment type="caution">
    <text evidence="3">The sequence shown here is derived from an EMBL/GenBank/DDBJ whole genome shotgun (WGS) entry which is preliminary data.</text>
</comment>
<dbReference type="Gene3D" id="3.90.180.10">
    <property type="entry name" value="Medium-chain alcohol dehydrogenases, catalytic domain"/>
    <property type="match status" value="1"/>
</dbReference>
<evidence type="ECO:0000259" key="2">
    <source>
        <dbReference type="SMART" id="SM00829"/>
    </source>
</evidence>
<dbReference type="SMART" id="SM00829">
    <property type="entry name" value="PKS_ER"/>
    <property type="match status" value="1"/>
</dbReference>
<dbReference type="AlphaFoldDB" id="A0A7C4QMA7"/>
<dbReference type="Pfam" id="PF00107">
    <property type="entry name" value="ADH_zinc_N"/>
    <property type="match status" value="1"/>
</dbReference>
<reference evidence="3" key="1">
    <citation type="journal article" date="2020" name="mSystems">
        <title>Genome- and Community-Level Interaction Insights into Carbon Utilization and Element Cycling Functions of Hydrothermarchaeota in Hydrothermal Sediment.</title>
        <authorList>
            <person name="Zhou Z."/>
            <person name="Liu Y."/>
            <person name="Xu W."/>
            <person name="Pan J."/>
            <person name="Luo Z.H."/>
            <person name="Li M."/>
        </authorList>
    </citation>
    <scope>NUCLEOTIDE SEQUENCE [LARGE SCALE GENOMIC DNA]</scope>
    <source>
        <strain evidence="3">SpSt-508</strain>
    </source>
</reference>
<dbReference type="InterPro" id="IPR011032">
    <property type="entry name" value="GroES-like_sf"/>
</dbReference>
<gene>
    <name evidence="3" type="ORF">ENS64_04255</name>
</gene>
<dbReference type="SUPFAM" id="SSF51735">
    <property type="entry name" value="NAD(P)-binding Rossmann-fold domains"/>
    <property type="match status" value="1"/>
</dbReference>
<evidence type="ECO:0000256" key="1">
    <source>
        <dbReference type="ARBA" id="ARBA00022857"/>
    </source>
</evidence>
<dbReference type="PANTHER" id="PTHR44154:SF1">
    <property type="entry name" value="QUINONE OXIDOREDUCTASE"/>
    <property type="match status" value="1"/>
</dbReference>
<dbReference type="InterPro" id="IPR036291">
    <property type="entry name" value="NAD(P)-bd_dom_sf"/>
</dbReference>
<dbReference type="InterPro" id="IPR013149">
    <property type="entry name" value="ADH-like_C"/>
</dbReference>
<dbReference type="InterPro" id="IPR020843">
    <property type="entry name" value="ER"/>
</dbReference>
<dbReference type="Gene3D" id="3.40.50.720">
    <property type="entry name" value="NAD(P)-binding Rossmann-like Domain"/>
    <property type="match status" value="1"/>
</dbReference>
<dbReference type="CDD" id="cd08253">
    <property type="entry name" value="zeta_crystallin"/>
    <property type="match status" value="1"/>
</dbReference>
<sequence length="332" mass="35748">MKAAFIRETGDPSVIEYGDLPEPEVGPTEVLIRVGAVAVNPIDTYIRAGIVEMATEFPYIIGSDVAGMVLEAGSEVKRFKPGDRVWGSNQGLFERQGTFAERVAVDEKWLYPTPATMSDSEAAAGALVGLTAHLGLFLHGGLKAGEVVFVNGGAGGVGSMVVQLAKAAGAKVITTGGSVESLDICCKLGADLAINYRDAAKDDRIRAFALPHGGVQLWFETQREPTFDRTVSLMAPRGRIILMAGRQARPEFPVGPFYVKDLRLLGFAMFNGSPDEQRAAAEQLNAWYVEGKWRPIIGKTFHLSEAAEAHRLQEQNTLHKAGTLRGKIVLTP</sequence>
<dbReference type="GO" id="GO:0016491">
    <property type="term" value="F:oxidoreductase activity"/>
    <property type="evidence" value="ECO:0007669"/>
    <property type="project" value="InterPro"/>
</dbReference>
<name>A0A7C4QMA7_9PLAN</name>
<dbReference type="Pfam" id="PF08240">
    <property type="entry name" value="ADH_N"/>
    <property type="match status" value="1"/>
</dbReference>
<keyword evidence="1" id="KW-0521">NADP</keyword>